<keyword evidence="8" id="KW-0479">Metal-binding</keyword>
<keyword evidence="7" id="KW-0285">Flavoprotein</keyword>
<evidence type="ECO:0000256" key="5">
    <source>
        <dbReference type="ARBA" id="ARBA00022575"/>
    </source>
</evidence>
<dbReference type="InterPro" id="IPR017938">
    <property type="entry name" value="Riboflavin_synthase-like_b-brl"/>
</dbReference>
<keyword evidence="10" id="KW-0521">NADP</keyword>
<keyword evidence="16" id="KW-0813">Transport</keyword>
<evidence type="ECO:0000313" key="19">
    <source>
        <dbReference type="EMBL" id="KAJ0398580.1"/>
    </source>
</evidence>
<dbReference type="InterPro" id="IPR017927">
    <property type="entry name" value="FAD-bd_FR_type"/>
</dbReference>
<dbReference type="PRINTS" id="PR00410">
    <property type="entry name" value="PHEHYDRXLASE"/>
</dbReference>
<dbReference type="Proteomes" id="UP001209570">
    <property type="component" value="Unassembled WGS sequence"/>
</dbReference>
<keyword evidence="20" id="KW-1185">Reference proteome</keyword>
<evidence type="ECO:0000259" key="18">
    <source>
        <dbReference type="PROSITE" id="PS51384"/>
    </source>
</evidence>
<dbReference type="SUPFAM" id="SSF63380">
    <property type="entry name" value="Riboflavin synthase domain-like"/>
    <property type="match status" value="1"/>
</dbReference>
<dbReference type="Pfam" id="PF00970">
    <property type="entry name" value="FAD_binding_6"/>
    <property type="match status" value="1"/>
</dbReference>
<dbReference type="Gene3D" id="3.40.50.80">
    <property type="entry name" value="Nucleotide-binding domain of ferredoxin-NADP reductase (FNR) module"/>
    <property type="match status" value="1"/>
</dbReference>
<evidence type="ECO:0000256" key="6">
    <source>
        <dbReference type="ARBA" id="ARBA00022617"/>
    </source>
</evidence>
<accession>A0AAD5LES0</accession>
<dbReference type="CDD" id="cd06184">
    <property type="entry name" value="flavohem_like_fad_nad_binding"/>
    <property type="match status" value="1"/>
</dbReference>
<dbReference type="GO" id="GO:0005344">
    <property type="term" value="F:oxygen carrier activity"/>
    <property type="evidence" value="ECO:0007669"/>
    <property type="project" value="UniProtKB-KW"/>
</dbReference>
<evidence type="ECO:0000256" key="15">
    <source>
        <dbReference type="ARBA" id="ARBA00049433"/>
    </source>
</evidence>
<keyword evidence="12" id="KW-0408">Iron</keyword>
<keyword evidence="5" id="KW-0216">Detoxification</keyword>
<comment type="catalytic activity">
    <reaction evidence="14">
        <text>2 nitric oxide + NADH + 2 O2 = 2 nitrate + NAD(+) + H(+)</text>
        <dbReference type="Rhea" id="RHEA:19469"/>
        <dbReference type="ChEBI" id="CHEBI:15378"/>
        <dbReference type="ChEBI" id="CHEBI:15379"/>
        <dbReference type="ChEBI" id="CHEBI:16480"/>
        <dbReference type="ChEBI" id="CHEBI:17632"/>
        <dbReference type="ChEBI" id="CHEBI:57540"/>
        <dbReference type="ChEBI" id="CHEBI:57945"/>
        <dbReference type="EC" id="1.14.12.17"/>
    </reaction>
</comment>
<dbReference type="Gene3D" id="2.40.30.10">
    <property type="entry name" value="Translation factors"/>
    <property type="match status" value="1"/>
</dbReference>
<name>A0AAD5LES0_PYTIN</name>
<evidence type="ECO:0000313" key="20">
    <source>
        <dbReference type="Proteomes" id="UP001209570"/>
    </source>
</evidence>
<feature type="domain" description="FAD-binding FR-type" evidence="18">
    <location>
        <begin position="161"/>
        <end position="271"/>
    </location>
</feature>
<dbReference type="GO" id="GO:0020037">
    <property type="term" value="F:heme binding"/>
    <property type="evidence" value="ECO:0007669"/>
    <property type="project" value="InterPro"/>
</dbReference>
<dbReference type="SUPFAM" id="SSF52343">
    <property type="entry name" value="Ferredoxin reductase-like, C-terminal NADP-linked domain"/>
    <property type="match status" value="1"/>
</dbReference>
<dbReference type="InterPro" id="IPR039261">
    <property type="entry name" value="FNR_nucleotide-bd"/>
</dbReference>
<dbReference type="PROSITE" id="PS01033">
    <property type="entry name" value="GLOBIN"/>
    <property type="match status" value="1"/>
</dbReference>
<reference evidence="19" key="1">
    <citation type="submission" date="2021-12" db="EMBL/GenBank/DDBJ databases">
        <title>Prjna785345.</title>
        <authorList>
            <person name="Rujirawat T."/>
            <person name="Krajaejun T."/>
        </authorList>
    </citation>
    <scope>NUCLEOTIDE SEQUENCE</scope>
    <source>
        <strain evidence="19">Pi057C3</strain>
    </source>
</reference>
<dbReference type="PANTHER" id="PTHR43396">
    <property type="entry name" value="FLAVOHEMOPROTEIN"/>
    <property type="match status" value="1"/>
</dbReference>
<dbReference type="SUPFAM" id="SSF46458">
    <property type="entry name" value="Globin-like"/>
    <property type="match status" value="1"/>
</dbReference>
<dbReference type="GO" id="GO:0009636">
    <property type="term" value="P:response to toxic substance"/>
    <property type="evidence" value="ECO:0007669"/>
    <property type="project" value="UniProtKB-KW"/>
</dbReference>
<gene>
    <name evidence="19" type="ORF">P43SY_003186</name>
</gene>
<dbReference type="InterPro" id="IPR000971">
    <property type="entry name" value="Globin"/>
</dbReference>
<keyword evidence="6 16" id="KW-0349">Heme</keyword>
<evidence type="ECO:0000256" key="14">
    <source>
        <dbReference type="ARBA" id="ARBA00048649"/>
    </source>
</evidence>
<dbReference type="InterPro" id="IPR001709">
    <property type="entry name" value="Flavoprot_Pyr_Nucl_cyt_Rdtase"/>
</dbReference>
<keyword evidence="16" id="KW-0561">Oxygen transport</keyword>
<feature type="domain" description="Globin" evidence="17">
    <location>
        <begin position="4"/>
        <end position="147"/>
    </location>
</feature>
<dbReference type="GO" id="GO:0046872">
    <property type="term" value="F:metal ion binding"/>
    <property type="evidence" value="ECO:0007669"/>
    <property type="project" value="UniProtKB-KW"/>
</dbReference>
<comment type="caution">
    <text evidence="19">The sequence shown here is derived from an EMBL/GenBank/DDBJ whole genome shotgun (WGS) entry which is preliminary data.</text>
</comment>
<evidence type="ECO:0000256" key="11">
    <source>
        <dbReference type="ARBA" id="ARBA00023002"/>
    </source>
</evidence>
<organism evidence="19 20">
    <name type="scientific">Pythium insidiosum</name>
    <name type="common">Pythiosis disease agent</name>
    <dbReference type="NCBI Taxonomy" id="114742"/>
    <lineage>
        <taxon>Eukaryota</taxon>
        <taxon>Sar</taxon>
        <taxon>Stramenopiles</taxon>
        <taxon>Oomycota</taxon>
        <taxon>Peronosporomycetes</taxon>
        <taxon>Pythiales</taxon>
        <taxon>Pythiaceae</taxon>
        <taxon>Pythium</taxon>
    </lineage>
</organism>
<dbReference type="InterPro" id="IPR012292">
    <property type="entry name" value="Globin/Proto"/>
</dbReference>
<dbReference type="GO" id="GO:0019825">
    <property type="term" value="F:oxygen binding"/>
    <property type="evidence" value="ECO:0007669"/>
    <property type="project" value="InterPro"/>
</dbReference>
<dbReference type="Gene3D" id="1.10.490.10">
    <property type="entry name" value="Globins"/>
    <property type="match status" value="1"/>
</dbReference>
<evidence type="ECO:0000256" key="8">
    <source>
        <dbReference type="ARBA" id="ARBA00022723"/>
    </source>
</evidence>
<evidence type="ECO:0000256" key="13">
    <source>
        <dbReference type="ARBA" id="ARBA00023027"/>
    </source>
</evidence>
<proteinExistence type="inferred from homology"/>
<evidence type="ECO:0000256" key="4">
    <source>
        <dbReference type="ARBA" id="ARBA00012229"/>
    </source>
</evidence>
<comment type="cofactor">
    <cofactor evidence="1">
        <name>heme b</name>
        <dbReference type="ChEBI" id="CHEBI:60344"/>
    </cofactor>
</comment>
<dbReference type="GO" id="GO:0046210">
    <property type="term" value="P:nitric oxide catabolic process"/>
    <property type="evidence" value="ECO:0007669"/>
    <property type="project" value="TreeGrafter"/>
</dbReference>
<dbReference type="AlphaFoldDB" id="A0AAD5LES0"/>
<dbReference type="FunFam" id="2.40.30.10:FF:000034">
    <property type="entry name" value="Flavohemoprotein"/>
    <property type="match status" value="1"/>
</dbReference>
<comment type="catalytic activity">
    <reaction evidence="15">
        <text>2 nitric oxide + NADPH + 2 O2 = 2 nitrate + NADP(+) + H(+)</text>
        <dbReference type="Rhea" id="RHEA:19465"/>
        <dbReference type="ChEBI" id="CHEBI:15378"/>
        <dbReference type="ChEBI" id="CHEBI:15379"/>
        <dbReference type="ChEBI" id="CHEBI:16480"/>
        <dbReference type="ChEBI" id="CHEBI:17632"/>
        <dbReference type="ChEBI" id="CHEBI:57783"/>
        <dbReference type="ChEBI" id="CHEBI:58349"/>
        <dbReference type="EC" id="1.14.12.17"/>
    </reaction>
</comment>
<dbReference type="InterPro" id="IPR008333">
    <property type="entry name" value="Cbr1-like_FAD-bd_dom"/>
</dbReference>
<dbReference type="FunFam" id="1.10.490.10:FF:000003">
    <property type="entry name" value="Flavohemoprotein"/>
    <property type="match status" value="1"/>
</dbReference>
<dbReference type="GO" id="GO:0071949">
    <property type="term" value="F:FAD binding"/>
    <property type="evidence" value="ECO:0007669"/>
    <property type="project" value="TreeGrafter"/>
</dbReference>
<keyword evidence="13" id="KW-0520">NAD</keyword>
<evidence type="ECO:0000256" key="3">
    <source>
        <dbReference type="ARBA" id="ARBA00006401"/>
    </source>
</evidence>
<dbReference type="GO" id="GO:0008941">
    <property type="term" value="F:nitric oxide dioxygenase NAD(P)H activity"/>
    <property type="evidence" value="ECO:0007669"/>
    <property type="project" value="UniProtKB-EC"/>
</dbReference>
<comment type="cofactor">
    <cofactor evidence="2">
        <name>FAD</name>
        <dbReference type="ChEBI" id="CHEBI:57692"/>
    </cofactor>
</comment>
<comment type="similarity">
    <text evidence="3">In the C-terminal section; belongs to the flavoprotein pyridine nucleotide cytochrome reductase family.</text>
</comment>
<evidence type="ECO:0000256" key="16">
    <source>
        <dbReference type="RuleBase" id="RU000356"/>
    </source>
</evidence>
<evidence type="ECO:0000256" key="2">
    <source>
        <dbReference type="ARBA" id="ARBA00001974"/>
    </source>
</evidence>
<dbReference type="NCBIfam" id="NF009805">
    <property type="entry name" value="PRK13289.1"/>
    <property type="match status" value="1"/>
</dbReference>
<sequence>MAPPLSPATVRIIKATAPALATHGYAITTAMYKRMLPNNPKVSELFNPAHQVKLPGDSVARQPQALAQSVLAYAENIDNLGALGPAVERIAQKHVSVHILPEHYPVVGENLLHAIREVLGEAATPEVMDAWKEGYQFLADIFINREREIREGQGARPGGWEGWRDFVVTKKVPESSEIMSFHLKPKDGKGILPFLPGQYIGIRVQTPHMTTQRNYSLSSAPGLDEYRISVKREGPAASGCPVGHVSSYLHDSVNEGDVIKMTVPCGDFFLDIKDDKPIVLLSGGVGITPMASMLAHIVRTKVANPVVMVNCSRCPQAAAFGASLQHLAEGKDNISIHSVFSHAGGKAGTTQGHLTADKLAALVGDHKDAHYYFCGPPGFMVAVRKILQTWEIPSAQVHYEFFGPHDVN</sequence>
<dbReference type="GO" id="GO:0071500">
    <property type="term" value="P:cellular response to nitrosative stress"/>
    <property type="evidence" value="ECO:0007669"/>
    <property type="project" value="TreeGrafter"/>
</dbReference>
<dbReference type="EC" id="1.14.12.17" evidence="4"/>
<evidence type="ECO:0000259" key="17">
    <source>
        <dbReference type="PROSITE" id="PS01033"/>
    </source>
</evidence>
<dbReference type="InterPro" id="IPR001433">
    <property type="entry name" value="OxRdtase_FAD/NAD-bd"/>
</dbReference>
<keyword evidence="9" id="KW-0274">FAD</keyword>
<dbReference type="EMBL" id="JAKCXM010000211">
    <property type="protein sequence ID" value="KAJ0398580.1"/>
    <property type="molecule type" value="Genomic_DNA"/>
</dbReference>
<evidence type="ECO:0000256" key="12">
    <source>
        <dbReference type="ARBA" id="ARBA00023004"/>
    </source>
</evidence>
<evidence type="ECO:0000256" key="1">
    <source>
        <dbReference type="ARBA" id="ARBA00001970"/>
    </source>
</evidence>
<dbReference type="PANTHER" id="PTHR43396:SF3">
    <property type="entry name" value="FLAVOHEMOPROTEIN"/>
    <property type="match status" value="1"/>
</dbReference>
<dbReference type="PROSITE" id="PS51384">
    <property type="entry name" value="FAD_FR"/>
    <property type="match status" value="1"/>
</dbReference>
<protein>
    <recommendedName>
        <fullName evidence="4">nitric oxide dioxygenase</fullName>
        <ecNumber evidence="4">1.14.12.17</ecNumber>
    </recommendedName>
</protein>
<evidence type="ECO:0000256" key="7">
    <source>
        <dbReference type="ARBA" id="ARBA00022630"/>
    </source>
</evidence>
<dbReference type="CDD" id="cd08922">
    <property type="entry name" value="FHb-globin"/>
    <property type="match status" value="1"/>
</dbReference>
<evidence type="ECO:0000256" key="10">
    <source>
        <dbReference type="ARBA" id="ARBA00022857"/>
    </source>
</evidence>
<comment type="similarity">
    <text evidence="16">Belongs to the globin family.</text>
</comment>
<dbReference type="Pfam" id="PF00175">
    <property type="entry name" value="NAD_binding_1"/>
    <property type="match status" value="1"/>
</dbReference>
<keyword evidence="11" id="KW-0560">Oxidoreductase</keyword>
<dbReference type="InterPro" id="IPR009050">
    <property type="entry name" value="Globin-like_sf"/>
</dbReference>
<evidence type="ECO:0000256" key="9">
    <source>
        <dbReference type="ARBA" id="ARBA00022827"/>
    </source>
</evidence>
<dbReference type="Pfam" id="PF00042">
    <property type="entry name" value="Globin"/>
    <property type="match status" value="1"/>
</dbReference>
<dbReference type="PRINTS" id="PR00371">
    <property type="entry name" value="FPNCR"/>
</dbReference>